<dbReference type="PANTHER" id="PTHR33820:SF2">
    <property type="entry name" value="COILED-COIL DOMAIN-CONTAINING PROTEIN 17"/>
    <property type="match status" value="1"/>
</dbReference>
<protein>
    <submittedName>
        <fullName evidence="2">Coiled-coil domain-containing protein 17</fullName>
    </submittedName>
</protein>
<dbReference type="InterPro" id="IPR038800">
    <property type="entry name" value="CCDC17"/>
</dbReference>
<dbReference type="PANTHER" id="PTHR33820">
    <property type="entry name" value="COILED-COIL DOMAIN-CONTAINING PROTEIN 17"/>
    <property type="match status" value="1"/>
</dbReference>
<evidence type="ECO:0000313" key="3">
    <source>
        <dbReference type="Proteomes" id="UP000762676"/>
    </source>
</evidence>
<name>A0AAV4EBL9_9GAST</name>
<sequence length="152" mass="15926">MSLYVATVPISVHQRGCIMAQRGGGGGGHDDDDSDDDGNDDAGGGDGGEDGGGDEHDIRSAAEILEIKFCDDNNNNKKINPAGFAIFYDFVLNLDPRIGAVRLIVGLHNNQAKLGEPTILPLVYTEPGTRQASGFNAPAVNAVIGARQPVPR</sequence>
<feature type="region of interest" description="Disordered" evidence="1">
    <location>
        <begin position="19"/>
        <end position="57"/>
    </location>
</feature>
<evidence type="ECO:0000313" key="2">
    <source>
        <dbReference type="EMBL" id="GFR57801.1"/>
    </source>
</evidence>
<dbReference type="EMBL" id="BMAT01000025">
    <property type="protein sequence ID" value="GFR57801.1"/>
    <property type="molecule type" value="Genomic_DNA"/>
</dbReference>
<dbReference type="Proteomes" id="UP000762676">
    <property type="component" value="Unassembled WGS sequence"/>
</dbReference>
<proteinExistence type="predicted"/>
<accession>A0AAV4EBL9</accession>
<reference evidence="2 3" key="1">
    <citation type="journal article" date="2021" name="Elife">
        <title>Chloroplast acquisition without the gene transfer in kleptoplastic sea slugs, Plakobranchus ocellatus.</title>
        <authorList>
            <person name="Maeda T."/>
            <person name="Takahashi S."/>
            <person name="Yoshida T."/>
            <person name="Shimamura S."/>
            <person name="Takaki Y."/>
            <person name="Nagai Y."/>
            <person name="Toyoda A."/>
            <person name="Suzuki Y."/>
            <person name="Arimoto A."/>
            <person name="Ishii H."/>
            <person name="Satoh N."/>
            <person name="Nishiyama T."/>
            <person name="Hasebe M."/>
            <person name="Maruyama T."/>
            <person name="Minagawa J."/>
            <person name="Obokata J."/>
            <person name="Shigenobu S."/>
        </authorList>
    </citation>
    <scope>NUCLEOTIDE SEQUENCE [LARGE SCALE GENOMIC DNA]</scope>
</reference>
<organism evidence="2 3">
    <name type="scientific">Elysia marginata</name>
    <dbReference type="NCBI Taxonomy" id="1093978"/>
    <lineage>
        <taxon>Eukaryota</taxon>
        <taxon>Metazoa</taxon>
        <taxon>Spiralia</taxon>
        <taxon>Lophotrochozoa</taxon>
        <taxon>Mollusca</taxon>
        <taxon>Gastropoda</taxon>
        <taxon>Heterobranchia</taxon>
        <taxon>Euthyneura</taxon>
        <taxon>Panpulmonata</taxon>
        <taxon>Sacoglossa</taxon>
        <taxon>Placobranchoidea</taxon>
        <taxon>Plakobranchidae</taxon>
        <taxon>Elysia</taxon>
    </lineage>
</organism>
<comment type="caution">
    <text evidence="2">The sequence shown here is derived from an EMBL/GenBank/DDBJ whole genome shotgun (WGS) entry which is preliminary data.</text>
</comment>
<feature type="compositionally biased region" description="Acidic residues" evidence="1">
    <location>
        <begin position="30"/>
        <end position="40"/>
    </location>
</feature>
<keyword evidence="3" id="KW-1185">Reference proteome</keyword>
<gene>
    <name evidence="2" type="ORF">ElyMa_000011300</name>
</gene>
<evidence type="ECO:0000256" key="1">
    <source>
        <dbReference type="SAM" id="MobiDB-lite"/>
    </source>
</evidence>
<dbReference type="AlphaFoldDB" id="A0AAV4EBL9"/>